<dbReference type="Proteomes" id="UP000250189">
    <property type="component" value="Chromosome"/>
</dbReference>
<organism evidence="7 8">
    <name type="scientific">Thermococcus chitonophagus</name>
    <dbReference type="NCBI Taxonomy" id="54262"/>
    <lineage>
        <taxon>Archaea</taxon>
        <taxon>Methanobacteriati</taxon>
        <taxon>Methanobacteriota</taxon>
        <taxon>Thermococci</taxon>
        <taxon>Thermococcales</taxon>
        <taxon>Thermococcaceae</taxon>
        <taxon>Thermococcus</taxon>
    </lineage>
</organism>
<dbReference type="Proteomes" id="UP000093069">
    <property type="component" value="Chromosome I"/>
</dbReference>
<name>A0A160VS35_9EURY</name>
<feature type="transmembrane region" description="Helical" evidence="5">
    <location>
        <begin position="201"/>
        <end position="226"/>
    </location>
</feature>
<dbReference type="Pfam" id="PF00146">
    <property type="entry name" value="NADHdh"/>
    <property type="match status" value="1"/>
</dbReference>
<feature type="transmembrane region" description="Helical" evidence="5">
    <location>
        <begin position="159"/>
        <end position="180"/>
    </location>
</feature>
<feature type="transmembrane region" description="Helical" evidence="5">
    <location>
        <begin position="56"/>
        <end position="78"/>
    </location>
</feature>
<evidence type="ECO:0000313" key="6">
    <source>
        <dbReference type="EMBL" id="ASJ17021.1"/>
    </source>
</evidence>
<dbReference type="PROSITE" id="PS00668">
    <property type="entry name" value="COMPLEX1_ND1_2"/>
    <property type="match status" value="1"/>
</dbReference>
<keyword evidence="7" id="KW-0456">Lyase</keyword>
<accession>A0A160VS35</accession>
<evidence type="ECO:0000256" key="1">
    <source>
        <dbReference type="ARBA" id="ARBA00004141"/>
    </source>
</evidence>
<feature type="transmembrane region" description="Helical" evidence="5">
    <location>
        <begin position="90"/>
        <end position="109"/>
    </location>
</feature>
<dbReference type="PANTHER" id="PTHR43359">
    <property type="entry name" value="FORMATE HYDROGENLYASE SUBUNIT 4"/>
    <property type="match status" value="1"/>
</dbReference>
<dbReference type="EMBL" id="CP015193">
    <property type="protein sequence ID" value="ASJ17021.1"/>
    <property type="molecule type" value="Genomic_DNA"/>
</dbReference>
<dbReference type="EMBL" id="LN999010">
    <property type="protein sequence ID" value="CUX77610.1"/>
    <property type="molecule type" value="Genomic_DNA"/>
</dbReference>
<evidence type="ECO:0000256" key="2">
    <source>
        <dbReference type="ARBA" id="ARBA00022692"/>
    </source>
</evidence>
<feature type="transmembrane region" description="Helical" evidence="5">
    <location>
        <begin position="232"/>
        <end position="255"/>
    </location>
</feature>
<dbReference type="PANTHER" id="PTHR43359:SF1">
    <property type="entry name" value="FORMATE HYDROGENLYASE SUBUNIT 4-RELATED"/>
    <property type="match status" value="1"/>
</dbReference>
<evidence type="ECO:0000313" key="8">
    <source>
        <dbReference type="Proteomes" id="UP000093069"/>
    </source>
</evidence>
<dbReference type="STRING" id="54262.CHITON_0831"/>
<evidence type="ECO:0000313" key="7">
    <source>
        <dbReference type="EMBL" id="CUX77610.1"/>
    </source>
</evidence>
<dbReference type="InterPro" id="IPR018086">
    <property type="entry name" value="NADH_UbQ_OxRdtase_su1_CS"/>
</dbReference>
<dbReference type="InterPro" id="IPR001694">
    <property type="entry name" value="NADH_UbQ_OxRdtase_su1/FPO"/>
</dbReference>
<dbReference type="KEGG" id="tch:CHITON_0831"/>
<keyword evidence="9" id="KW-1185">Reference proteome</keyword>
<keyword evidence="3 5" id="KW-1133">Transmembrane helix</keyword>
<sequence>MLGVALSLLISPLFDGIARKIKARVQFRVGPPILQTYYDIAKLLSLQPRIPTKNKLFVIAPYLALASALASVSILPFGKFWVSFSWDVVAFIYVLAMVSVFFMLGAFSVRSAFSHIGAHREMMLVLSTEPILAVALAMLSASAGSLKMSEVLSPPLSPLSLLGVLFLVYSAYVEGSFVPFDVAEAETEIAGGIFVEYSGKLLGISLYALLIKRLALTWLLASILTYRFLLGVSWPIVLLVQLAVSVAIYSMFALVEATSARLRIDQIVSMNVRVFFLAVIAFIVGWFA</sequence>
<feature type="transmembrane region" description="Helical" evidence="5">
    <location>
        <begin position="121"/>
        <end position="139"/>
    </location>
</feature>
<evidence type="ECO:0000256" key="5">
    <source>
        <dbReference type="SAM" id="Phobius"/>
    </source>
</evidence>
<protein>
    <submittedName>
        <fullName evidence="7">Formate hydrogenlyase subunit 4</fullName>
    </submittedName>
</protein>
<reference evidence="8" key="1">
    <citation type="submission" date="2016-01" db="EMBL/GenBank/DDBJ databases">
        <authorList>
            <person name="Vorgias C.E."/>
        </authorList>
    </citation>
    <scope>NUCLEOTIDE SEQUENCE [LARGE SCALE GENOMIC DNA]</scope>
</reference>
<dbReference type="AlphaFoldDB" id="A0A160VS35"/>
<evidence type="ECO:0000256" key="3">
    <source>
        <dbReference type="ARBA" id="ARBA00022989"/>
    </source>
</evidence>
<dbReference type="InterPro" id="IPR052561">
    <property type="entry name" value="ComplexI_Subunit1"/>
</dbReference>
<reference evidence="7" key="2">
    <citation type="submission" date="2016-01" db="EMBL/GenBank/DDBJ databases">
        <authorList>
            <person name="Oliw E.H."/>
        </authorList>
    </citation>
    <scope>NUCLEOTIDE SEQUENCE</scope>
    <source>
        <strain evidence="7">1</strain>
    </source>
</reference>
<dbReference type="GO" id="GO:0005886">
    <property type="term" value="C:plasma membrane"/>
    <property type="evidence" value="ECO:0007669"/>
    <property type="project" value="TreeGrafter"/>
</dbReference>
<dbReference type="RefSeq" id="WP_068577038.1">
    <property type="nucleotide sequence ID" value="NZ_CP015193.1"/>
</dbReference>
<feature type="transmembrane region" description="Helical" evidence="5">
    <location>
        <begin position="267"/>
        <end position="287"/>
    </location>
</feature>
<dbReference type="GO" id="GO:0016829">
    <property type="term" value="F:lyase activity"/>
    <property type="evidence" value="ECO:0007669"/>
    <property type="project" value="UniProtKB-KW"/>
</dbReference>
<dbReference type="OrthoDB" id="15253at2157"/>
<gene>
    <name evidence="6" type="ORF">A3L04_08025</name>
    <name evidence="7" type="ORF">CHITON_0831</name>
</gene>
<evidence type="ECO:0000313" key="9">
    <source>
        <dbReference type="Proteomes" id="UP000250189"/>
    </source>
</evidence>
<keyword evidence="4 5" id="KW-0472">Membrane</keyword>
<dbReference type="GeneID" id="33322518"/>
<reference evidence="6 9" key="3">
    <citation type="submission" date="2016-04" db="EMBL/GenBank/DDBJ databases">
        <title>Complete genome sequence of Thermococcus chitonophagus type strain GC74.</title>
        <authorList>
            <person name="Oger P.M."/>
        </authorList>
    </citation>
    <scope>NUCLEOTIDE SEQUENCE [LARGE SCALE GENOMIC DNA]</scope>
    <source>
        <strain evidence="6 9">GC74</strain>
    </source>
</reference>
<proteinExistence type="predicted"/>
<comment type="subcellular location">
    <subcellularLocation>
        <location evidence="1">Membrane</location>
        <topology evidence="1">Multi-pass membrane protein</topology>
    </subcellularLocation>
</comment>
<evidence type="ECO:0000256" key="4">
    <source>
        <dbReference type="ARBA" id="ARBA00023136"/>
    </source>
</evidence>
<keyword evidence="2 5" id="KW-0812">Transmembrane</keyword>